<protein>
    <submittedName>
        <fullName evidence="2">Uncharacterized protein</fullName>
    </submittedName>
</protein>
<proteinExistence type="predicted"/>
<feature type="region of interest" description="Disordered" evidence="1">
    <location>
        <begin position="78"/>
        <end position="127"/>
    </location>
</feature>
<keyword evidence="3" id="KW-1185">Reference proteome</keyword>
<dbReference type="RefSeq" id="WP_213410016.1">
    <property type="nucleotide sequence ID" value="NZ_BOVK01000003.1"/>
</dbReference>
<feature type="compositionally biased region" description="Acidic residues" evidence="1">
    <location>
        <begin position="110"/>
        <end position="124"/>
    </location>
</feature>
<evidence type="ECO:0000313" key="2">
    <source>
        <dbReference type="EMBL" id="GIQ67426.1"/>
    </source>
</evidence>
<organism evidence="2 3">
    <name type="scientific">Xylanibacillus composti</name>
    <dbReference type="NCBI Taxonomy" id="1572762"/>
    <lineage>
        <taxon>Bacteria</taxon>
        <taxon>Bacillati</taxon>
        <taxon>Bacillota</taxon>
        <taxon>Bacilli</taxon>
        <taxon>Bacillales</taxon>
        <taxon>Paenibacillaceae</taxon>
        <taxon>Xylanibacillus</taxon>
    </lineage>
</organism>
<evidence type="ECO:0000256" key="1">
    <source>
        <dbReference type="SAM" id="MobiDB-lite"/>
    </source>
</evidence>
<evidence type="ECO:0000313" key="3">
    <source>
        <dbReference type="Proteomes" id="UP000677918"/>
    </source>
</evidence>
<dbReference type="EMBL" id="BOVK01000003">
    <property type="protein sequence ID" value="GIQ67426.1"/>
    <property type="molecule type" value="Genomic_DNA"/>
</dbReference>
<comment type="caution">
    <text evidence="2">The sequence shown here is derived from an EMBL/GenBank/DDBJ whole genome shotgun (WGS) entry which is preliminary data.</text>
</comment>
<sequence length="238" mass="26566">MAQVDFKATFDGLNLASKNKVTLVLPENTSDFILGKLVRMKGQELFVSFEDPQQELNLDERPERRVMTYTTDRSGVVEGITTEGEQMEFPTEPGAGSDDPDRDLEKSGEDDSDDTIELDDDAADGDVRKDQLSDWEQAIMNGEDPAAKHDTREADLSTVEEINLTEIPKEDLEQFILQERPGFPDIEIDFPALLERKRSGETWMNIANAEGLSSGQLSSKWTAYKKLVAKMMRDGGAA</sequence>
<accession>A0A8J4H0N7</accession>
<dbReference type="AlphaFoldDB" id="A0A8J4H0N7"/>
<reference evidence="2" key="1">
    <citation type="submission" date="2021-04" db="EMBL/GenBank/DDBJ databases">
        <title>Draft genome sequence of Xylanibacillus composti strain K13.</title>
        <authorList>
            <person name="Uke A."/>
            <person name="Chhe C."/>
            <person name="Baramee S."/>
            <person name="Kosugi A."/>
        </authorList>
    </citation>
    <scope>NUCLEOTIDE SEQUENCE</scope>
    <source>
        <strain evidence="2">K13</strain>
    </source>
</reference>
<name>A0A8J4H0N7_9BACL</name>
<dbReference type="Proteomes" id="UP000677918">
    <property type="component" value="Unassembled WGS sequence"/>
</dbReference>
<gene>
    <name evidence="2" type="ORF">XYCOK13_02500</name>
</gene>